<dbReference type="InterPro" id="IPR016024">
    <property type="entry name" value="ARM-type_fold"/>
</dbReference>
<keyword evidence="3" id="KW-0418">Kinase</keyword>
<dbReference type="AlphaFoldDB" id="E5QYK3"/>
<dbReference type="OMA" id="MAHKCIP"/>
<dbReference type="OrthoDB" id="79687at2759"/>
<dbReference type="Gene3D" id="1.10.510.10">
    <property type="entry name" value="Transferase(Phosphotransferase) domain 1"/>
    <property type="match status" value="1"/>
</dbReference>
<feature type="region of interest" description="Disordered" evidence="1">
    <location>
        <begin position="670"/>
        <end position="776"/>
    </location>
</feature>
<dbReference type="GO" id="GO:0005524">
    <property type="term" value="F:ATP binding"/>
    <property type="evidence" value="ECO:0007669"/>
    <property type="project" value="InterPro"/>
</dbReference>
<dbReference type="PANTHER" id="PTHR12984">
    <property type="entry name" value="SCY1-RELATED S/T PROTEIN KINASE-LIKE"/>
    <property type="match status" value="1"/>
</dbReference>
<dbReference type="CDD" id="cd14011">
    <property type="entry name" value="PK_SCY1_like"/>
    <property type="match status" value="1"/>
</dbReference>
<dbReference type="HOGENOM" id="CLU_008724_1_0_1"/>
<feature type="compositionally biased region" description="Low complexity" evidence="1">
    <location>
        <begin position="903"/>
        <end position="920"/>
    </location>
</feature>
<feature type="compositionally biased region" description="Polar residues" evidence="1">
    <location>
        <begin position="863"/>
        <end position="878"/>
    </location>
</feature>
<feature type="compositionally biased region" description="Polar residues" evidence="1">
    <location>
        <begin position="670"/>
        <end position="698"/>
    </location>
</feature>
<name>E5QYK3_ARTGP</name>
<dbReference type="RefSeq" id="XP_003177818.1">
    <property type="nucleotide sequence ID" value="XM_003177770.1"/>
</dbReference>
<feature type="region of interest" description="Disordered" evidence="1">
    <location>
        <begin position="786"/>
        <end position="805"/>
    </location>
</feature>
<feature type="domain" description="Protein kinase" evidence="2">
    <location>
        <begin position="1"/>
        <end position="348"/>
    </location>
</feature>
<feature type="region of interest" description="Disordered" evidence="1">
    <location>
        <begin position="834"/>
        <end position="931"/>
    </location>
</feature>
<proteinExistence type="predicted"/>
<dbReference type="Gene3D" id="1.25.10.10">
    <property type="entry name" value="Leucine-rich Repeat Variant"/>
    <property type="match status" value="1"/>
</dbReference>
<feature type="compositionally biased region" description="Low complexity" evidence="1">
    <location>
        <begin position="721"/>
        <end position="738"/>
    </location>
</feature>
<gene>
    <name evidence="3" type="ORF">MGYG_01881</name>
</gene>
<dbReference type="eggNOG" id="KOG2137">
    <property type="taxonomic scope" value="Eukaryota"/>
</dbReference>
<feature type="compositionally biased region" description="Polar residues" evidence="1">
    <location>
        <begin position="834"/>
        <end position="848"/>
    </location>
</feature>
<feature type="compositionally biased region" description="Low complexity" evidence="1">
    <location>
        <begin position="752"/>
        <end position="763"/>
    </location>
</feature>
<dbReference type="InterPro" id="IPR011989">
    <property type="entry name" value="ARM-like"/>
</dbReference>
<organism evidence="4">
    <name type="scientific">Arthroderma gypseum (strain ATCC MYA-4604 / CBS 118893)</name>
    <name type="common">Microsporum gypseum</name>
    <dbReference type="NCBI Taxonomy" id="535722"/>
    <lineage>
        <taxon>Eukaryota</taxon>
        <taxon>Fungi</taxon>
        <taxon>Dikarya</taxon>
        <taxon>Ascomycota</taxon>
        <taxon>Pezizomycotina</taxon>
        <taxon>Eurotiomycetes</taxon>
        <taxon>Eurotiomycetidae</taxon>
        <taxon>Onygenales</taxon>
        <taxon>Arthrodermataceae</taxon>
        <taxon>Nannizzia</taxon>
    </lineage>
</organism>
<dbReference type="EMBL" id="DS989822">
    <property type="protein sequence ID" value="EFQ98866.1"/>
    <property type="molecule type" value="Genomic_DNA"/>
</dbReference>
<dbReference type="InterPro" id="IPR000719">
    <property type="entry name" value="Prot_kinase_dom"/>
</dbReference>
<feature type="compositionally biased region" description="Polar residues" evidence="1">
    <location>
        <begin position="886"/>
        <end position="902"/>
    </location>
</feature>
<dbReference type="Proteomes" id="UP000002669">
    <property type="component" value="Unassembled WGS sequence"/>
</dbReference>
<evidence type="ECO:0000256" key="1">
    <source>
        <dbReference type="SAM" id="MobiDB-lite"/>
    </source>
</evidence>
<keyword evidence="3" id="KW-0808">Transferase</keyword>
<evidence type="ECO:0000259" key="2">
    <source>
        <dbReference type="PROSITE" id="PS50011"/>
    </source>
</evidence>
<reference evidence="4" key="1">
    <citation type="journal article" date="2012" name="MBio">
        <title>Comparative genome analysis of Trichophyton rubrum and related dermatophytes reveals candidate genes involved in infection.</title>
        <authorList>
            <person name="Martinez D.A."/>
            <person name="Oliver B.G."/>
            <person name="Graeser Y."/>
            <person name="Goldberg J.M."/>
            <person name="Li W."/>
            <person name="Martinez-Rossi N.M."/>
            <person name="Monod M."/>
            <person name="Shelest E."/>
            <person name="Barton R.C."/>
            <person name="Birch E."/>
            <person name="Brakhage A.A."/>
            <person name="Chen Z."/>
            <person name="Gurr S.J."/>
            <person name="Heiman D."/>
            <person name="Heitman J."/>
            <person name="Kosti I."/>
            <person name="Rossi A."/>
            <person name="Saif S."/>
            <person name="Samalova M."/>
            <person name="Saunders C.W."/>
            <person name="Shea T."/>
            <person name="Summerbell R.C."/>
            <person name="Xu J."/>
            <person name="Young S."/>
            <person name="Zeng Q."/>
            <person name="Birren B.W."/>
            <person name="Cuomo C.A."/>
            <person name="White T.C."/>
        </authorList>
    </citation>
    <scope>NUCLEOTIDE SEQUENCE [LARGE SCALE GENOMIC DNA]</scope>
    <source>
        <strain evidence="4">ATCC MYA-4604 / CBS 118893</strain>
    </source>
</reference>
<dbReference type="GO" id="GO:0004672">
    <property type="term" value="F:protein kinase activity"/>
    <property type="evidence" value="ECO:0007669"/>
    <property type="project" value="InterPro"/>
</dbReference>
<sequence length="931" mass="100761">MFSSALKSFSSNISNNYQYSPNPSFISGPWKVHNGKNKNSGKAVSIFIFDRKSLDPRTGGLVSRSNGTSLKKVHEEVVERLKREAANLARLRHPSILQIIEPVEDTRHGGLMFATEAVTTSLSGLLQEKTDQDLSSRVGGRVSRHIAEDADGSRGRREIEIDELEIQKGLLQIGKGLEFLHESAKIVHGNLTPEAIYINAKSDWKISGLSFAGPTNPESQSPLPSLALSEALFHDPRLPRSVQLDLDYTSPDFVMDSNVSSAADLFSLGLIIVALFNSPHTSPLKTNSSTNTYKKLLSSSSTIPSQSNSFLSSGPIPKDLANHVLPKLITRRPAQRMNASEFQQSQYFDNILVSTIRFLDTFPAKTQNEKSQFMRGLSRILPEFPASVLERKILDALLEESKDRELLPLILQNVFKILSRVPTSQRLVPDKVLPRLKEIFLPQSSKGAAQERDTSKEAGLMVVLENMQVLADNCSGKVFKDDVIPLILLGLDSPTHSLVDATMRCLPILLPILDYTTVKDAIFPPIASVFARTSSLAIKVRGLEAFCVLCGGSAKSSSQPTDDDLSGMIADSQTAAKSTSHSILDKYSIQEKLIPLLKAIKTKEPAVMIAALNVFKQVEHTVDIEFAALEVLPILWSFALGPLLNVQQFSSFMELIKSLSSKIEREQTKKLQQLSSSGDAGEFSKSSSLQTGRVSPLNNGGGAGGDKSDFERLVLGKSKESSPSMDSWGDWGSSSTSMAQAATKTEAVPQFSWSSSSTTAASARQGNGGLSKPNANMRSITPDTTINSFPTLQPGHKSNTSSLSSMATLQPLSPKAPQGGMMMMGNNSFGAQQGVSQFTSPSTSSFNIPTIGGKPVSSGSSSWQTQGQMNTMTPSSPYTIAPPPSNNNQFQRTHSATSNNTMSAFSNLPSPPSASSNQQQKQGLDKYDSLL</sequence>
<dbReference type="PROSITE" id="PS50011">
    <property type="entry name" value="PROTEIN_KINASE_DOM"/>
    <property type="match status" value="1"/>
</dbReference>
<dbReference type="InterPro" id="IPR051177">
    <property type="entry name" value="CIK-Related_Protein"/>
</dbReference>
<feature type="compositionally biased region" description="Basic and acidic residues" evidence="1">
    <location>
        <begin position="706"/>
        <end position="720"/>
    </location>
</feature>
<accession>E5QYK3</accession>
<evidence type="ECO:0000313" key="3">
    <source>
        <dbReference type="EMBL" id="EFQ98866.1"/>
    </source>
</evidence>
<dbReference type="GeneID" id="10033153"/>
<protein>
    <submittedName>
        <fullName evidence="3">SCY1 protein kinase</fullName>
    </submittedName>
</protein>
<dbReference type="Gene3D" id="3.30.200.20">
    <property type="entry name" value="Phosphorylase Kinase, domain 1"/>
    <property type="match status" value="1"/>
</dbReference>
<dbReference type="SUPFAM" id="SSF48371">
    <property type="entry name" value="ARM repeat"/>
    <property type="match status" value="1"/>
</dbReference>
<evidence type="ECO:0000313" key="4">
    <source>
        <dbReference type="Proteomes" id="UP000002669"/>
    </source>
</evidence>
<dbReference type="InterPro" id="IPR011009">
    <property type="entry name" value="Kinase-like_dom_sf"/>
</dbReference>
<dbReference type="PANTHER" id="PTHR12984:SF6">
    <property type="entry name" value="SCY1-LIKE PROTEIN 2"/>
    <property type="match status" value="1"/>
</dbReference>
<dbReference type="Pfam" id="PF00069">
    <property type="entry name" value="Pkinase"/>
    <property type="match status" value="1"/>
</dbReference>
<dbReference type="SMART" id="SM00220">
    <property type="entry name" value="S_TKc"/>
    <property type="match status" value="1"/>
</dbReference>
<dbReference type="FunCoup" id="E5QYK3">
    <property type="interactions" value="763"/>
</dbReference>
<dbReference type="InParanoid" id="E5QYK3"/>
<dbReference type="SUPFAM" id="SSF56112">
    <property type="entry name" value="Protein kinase-like (PK-like)"/>
    <property type="match status" value="1"/>
</dbReference>
<dbReference type="VEuPathDB" id="FungiDB:MGYG_01881"/>
<keyword evidence="4" id="KW-1185">Reference proteome</keyword>